<dbReference type="EMBL" id="PEBV01000041">
    <property type="protein sequence ID" value="PTQ51594.1"/>
    <property type="molecule type" value="Genomic_DNA"/>
</dbReference>
<dbReference type="AlphaFoldDB" id="A0A2T5G5Y1"/>
<feature type="transmembrane region" description="Helical" evidence="1">
    <location>
        <begin position="20"/>
        <end position="37"/>
    </location>
</feature>
<dbReference type="RefSeq" id="WP_273000632.1">
    <property type="nucleotide sequence ID" value="NZ_PEBV01000041.1"/>
</dbReference>
<keyword evidence="1" id="KW-0472">Membrane</keyword>
<reference evidence="2 3" key="1">
    <citation type="submission" date="2017-08" db="EMBL/GenBank/DDBJ databases">
        <title>Burning lignite coal seam in the remote Altai Mountains harbors a hydrogen-driven thermophilic microbial community.</title>
        <authorList>
            <person name="Kadnikov V.V."/>
            <person name="Mardanov A.V."/>
            <person name="Ivasenko D."/>
            <person name="Beletsky A.V."/>
            <person name="Karnachuk O.V."/>
            <person name="Ravin N.V."/>
        </authorList>
    </citation>
    <scope>NUCLEOTIDE SEQUENCE [LARGE SCALE GENOMIC DNA]</scope>
    <source>
        <strain evidence="2">AL33</strain>
    </source>
</reference>
<evidence type="ECO:0000313" key="2">
    <source>
        <dbReference type="EMBL" id="PTQ51594.1"/>
    </source>
</evidence>
<proteinExistence type="predicted"/>
<gene>
    <name evidence="2" type="ORF">HSCHL_1297</name>
</gene>
<protein>
    <recommendedName>
        <fullName evidence="4">Flp pilus assembly protein, pilin Flp</fullName>
    </recommendedName>
</protein>
<evidence type="ECO:0000313" key="3">
    <source>
        <dbReference type="Proteomes" id="UP000244180"/>
    </source>
</evidence>
<accession>A0A2T5G5Y1</accession>
<name>A0A2T5G5Y1_HYDSH</name>
<evidence type="ECO:0008006" key="4">
    <source>
        <dbReference type="Google" id="ProtNLM"/>
    </source>
</evidence>
<sequence>MDVRTLIRDERGTQFLENGMWIALVVLGLTGAGLSLAKTIDGKYGEMEQKIQILNVPQP</sequence>
<keyword evidence="1" id="KW-1133">Transmembrane helix</keyword>
<comment type="caution">
    <text evidence="2">The sequence shown here is derived from an EMBL/GenBank/DDBJ whole genome shotgun (WGS) entry which is preliminary data.</text>
</comment>
<organism evidence="2 3">
    <name type="scientific">Hydrogenibacillus schlegelii</name>
    <name type="common">Bacillus schlegelii</name>
    <dbReference type="NCBI Taxonomy" id="1484"/>
    <lineage>
        <taxon>Bacteria</taxon>
        <taxon>Bacillati</taxon>
        <taxon>Bacillota</taxon>
        <taxon>Bacilli</taxon>
        <taxon>Bacillales</taxon>
        <taxon>Bacillales Family X. Incertae Sedis</taxon>
        <taxon>Hydrogenibacillus</taxon>
    </lineage>
</organism>
<dbReference type="Proteomes" id="UP000244180">
    <property type="component" value="Unassembled WGS sequence"/>
</dbReference>
<evidence type="ECO:0000256" key="1">
    <source>
        <dbReference type="SAM" id="Phobius"/>
    </source>
</evidence>
<keyword evidence="1" id="KW-0812">Transmembrane</keyword>